<dbReference type="InterPro" id="IPR051678">
    <property type="entry name" value="AGP_Transferase"/>
</dbReference>
<proteinExistence type="predicted"/>
<dbReference type="SUPFAM" id="SSF56112">
    <property type="entry name" value="Protein kinase-like (PK-like)"/>
    <property type="match status" value="1"/>
</dbReference>
<accession>A0ABM7F1M9</accession>
<dbReference type="InterPro" id="IPR002575">
    <property type="entry name" value="Aminoglycoside_PTrfase"/>
</dbReference>
<dbReference type="CDD" id="cd05120">
    <property type="entry name" value="APH_ChoK_like"/>
    <property type="match status" value="1"/>
</dbReference>
<gene>
    <name evidence="2" type="ORF">SGFS_008250</name>
</gene>
<name>A0ABM7F1M9_9ACTN</name>
<dbReference type="Pfam" id="PF01636">
    <property type="entry name" value="APH"/>
    <property type="match status" value="1"/>
</dbReference>
<evidence type="ECO:0000313" key="2">
    <source>
        <dbReference type="EMBL" id="BBC29531.1"/>
    </source>
</evidence>
<dbReference type="Gene3D" id="3.30.200.150">
    <property type="match status" value="1"/>
</dbReference>
<protein>
    <recommendedName>
        <fullName evidence="1">Aminoglycoside phosphotransferase domain-containing protein</fullName>
    </recommendedName>
</protein>
<dbReference type="InterPro" id="IPR011009">
    <property type="entry name" value="Kinase-like_dom_sf"/>
</dbReference>
<organism evidence="2 3">
    <name type="scientific">Streptomyces graminofaciens</name>
    <dbReference type="NCBI Taxonomy" id="68212"/>
    <lineage>
        <taxon>Bacteria</taxon>
        <taxon>Bacillati</taxon>
        <taxon>Actinomycetota</taxon>
        <taxon>Actinomycetes</taxon>
        <taxon>Kitasatosporales</taxon>
        <taxon>Streptomycetaceae</taxon>
        <taxon>Streptomyces</taxon>
    </lineage>
</organism>
<evidence type="ECO:0000313" key="3">
    <source>
        <dbReference type="Proteomes" id="UP001321542"/>
    </source>
</evidence>
<dbReference type="Gene3D" id="3.90.1200.10">
    <property type="match status" value="1"/>
</dbReference>
<feature type="domain" description="Aminoglycoside phosphotransferase" evidence="1">
    <location>
        <begin position="115"/>
        <end position="342"/>
    </location>
</feature>
<dbReference type="EMBL" id="AP018448">
    <property type="protein sequence ID" value="BBC29531.1"/>
    <property type="molecule type" value="Genomic_DNA"/>
</dbReference>
<sequence length="381" mass="42222">MRDDRRQIQILGDPPVVRDRVAERGGASVAREHADDVVRAHGSGVPSALSAPPIFRSRRPPRRIYGFSVSATTALPPAMAEELLHPVLPAASVREIILRTGGELSTIFEIRFVGAAEPVVIKIYDDQWRWKQEKEIYVYQLLQQHGVGPVPDVLHHGDADNALGRCYTVMTMLRGQPLSAVSHALDRASLREIYRQIGGCMAAVHQIPQDAYGYLTTRVLDPEPTNTAYMTRQFHKKLREYADHGGDAELATAIEAKAARQADLLGACRHAVLCHNDLHEGNVLVAEEGGGWQVSGFIDVENAIAADPLMDVAKTDYYSVHDDKDKREALCDGYGTLPADWSERVGLYRLYHALELWDWFASIGNTAPLEDITGDIRRMTA</sequence>
<dbReference type="Proteomes" id="UP001321542">
    <property type="component" value="Chromosome"/>
</dbReference>
<evidence type="ECO:0000259" key="1">
    <source>
        <dbReference type="Pfam" id="PF01636"/>
    </source>
</evidence>
<dbReference type="PANTHER" id="PTHR21310">
    <property type="entry name" value="AMINOGLYCOSIDE PHOSPHOTRANSFERASE-RELATED-RELATED"/>
    <property type="match status" value="1"/>
</dbReference>
<keyword evidence="3" id="KW-1185">Reference proteome</keyword>
<reference evidence="2 3" key="2">
    <citation type="journal article" date="2023" name="ChemBioChem">
        <title>Acyltransferase Domain Exchange between Two Independent Type I Polyketide Synthases in the Same Producer Strain of Macrolide Antibiotics.</title>
        <authorList>
            <person name="Kudo F."/>
            <person name="Kishikawa K."/>
            <person name="Tsuboi K."/>
            <person name="Kido T."/>
            <person name="Usui T."/>
            <person name="Hashimoto J."/>
            <person name="Shin-Ya K."/>
            <person name="Miyanaga A."/>
            <person name="Eguchi T."/>
        </authorList>
    </citation>
    <scope>NUCLEOTIDE SEQUENCE [LARGE SCALE GENOMIC DNA]</scope>
    <source>
        <strain evidence="2 3">A-8890</strain>
    </source>
</reference>
<reference evidence="2 3" key="1">
    <citation type="journal article" date="2010" name="ChemBioChem">
        <title>Cloning and characterization of the biosynthetic gene cluster of 16-membered macrolide antibiotic FD-891: involvement of a dual functional cytochrome P450 monooxygenase catalyzing epoxidation and hydroxylation.</title>
        <authorList>
            <person name="Kudo F."/>
            <person name="Motegi A."/>
            <person name="Mizoue K."/>
            <person name="Eguchi T."/>
        </authorList>
    </citation>
    <scope>NUCLEOTIDE SEQUENCE [LARGE SCALE GENOMIC DNA]</scope>
    <source>
        <strain evidence="2 3">A-8890</strain>
    </source>
</reference>
<dbReference type="PANTHER" id="PTHR21310:SF15">
    <property type="entry name" value="AMINOGLYCOSIDE PHOSPHOTRANSFERASE DOMAIN-CONTAINING PROTEIN"/>
    <property type="match status" value="1"/>
</dbReference>